<dbReference type="Proteomes" id="UP001236415">
    <property type="component" value="Chromosome"/>
</dbReference>
<evidence type="ECO:0000256" key="1">
    <source>
        <dbReference type="ARBA" id="ARBA00022801"/>
    </source>
</evidence>
<keyword evidence="3" id="KW-1185">Reference proteome</keyword>
<dbReference type="Pfam" id="PF00300">
    <property type="entry name" value="His_Phos_1"/>
    <property type="match status" value="1"/>
</dbReference>
<dbReference type="GO" id="GO:0016787">
    <property type="term" value="F:hydrolase activity"/>
    <property type="evidence" value="ECO:0007669"/>
    <property type="project" value="UniProtKB-KW"/>
</dbReference>
<dbReference type="PANTHER" id="PTHR46517">
    <property type="entry name" value="FRUCTOSE-2,6-BISPHOSPHATASE TIGAR"/>
    <property type="match status" value="1"/>
</dbReference>
<organism evidence="2 3">
    <name type="scientific">Paenibacillus polygoni</name>
    <dbReference type="NCBI Taxonomy" id="3050112"/>
    <lineage>
        <taxon>Bacteria</taxon>
        <taxon>Bacillati</taxon>
        <taxon>Bacillota</taxon>
        <taxon>Bacilli</taxon>
        <taxon>Bacillales</taxon>
        <taxon>Paenibacillaceae</taxon>
        <taxon>Paenibacillus</taxon>
    </lineage>
</organism>
<dbReference type="EC" id="3.1.3.-" evidence="2"/>
<evidence type="ECO:0000313" key="3">
    <source>
        <dbReference type="Proteomes" id="UP001236415"/>
    </source>
</evidence>
<dbReference type="SUPFAM" id="SSF53254">
    <property type="entry name" value="Phosphoglycerate mutase-like"/>
    <property type="match status" value="1"/>
</dbReference>
<dbReference type="SMART" id="SM00855">
    <property type="entry name" value="PGAM"/>
    <property type="match status" value="1"/>
</dbReference>
<dbReference type="InterPro" id="IPR051695">
    <property type="entry name" value="Phosphoglycerate_Mutase"/>
</dbReference>
<accession>A0ABY8X8R1</accession>
<dbReference type="EMBL" id="CP127162">
    <property type="protein sequence ID" value="WIV21089.1"/>
    <property type="molecule type" value="Genomic_DNA"/>
</dbReference>
<dbReference type="InterPro" id="IPR001345">
    <property type="entry name" value="PG/BPGM_mutase_AS"/>
</dbReference>
<dbReference type="Gene3D" id="3.40.50.1240">
    <property type="entry name" value="Phosphoglycerate mutase-like"/>
    <property type="match status" value="1"/>
</dbReference>
<proteinExistence type="predicted"/>
<dbReference type="PROSITE" id="PS00175">
    <property type="entry name" value="PG_MUTASE"/>
    <property type="match status" value="1"/>
</dbReference>
<name>A0ABY8X8R1_9BACL</name>
<evidence type="ECO:0000313" key="2">
    <source>
        <dbReference type="EMBL" id="WIV21089.1"/>
    </source>
</evidence>
<protein>
    <submittedName>
        <fullName evidence="2">Histidine phosphatase family protein</fullName>
        <ecNumber evidence="2">3.1.3.-</ecNumber>
    </submittedName>
</protein>
<dbReference type="CDD" id="cd07067">
    <property type="entry name" value="HP_PGM_like"/>
    <property type="match status" value="1"/>
</dbReference>
<dbReference type="PANTHER" id="PTHR46517:SF1">
    <property type="entry name" value="FRUCTOSE-2,6-BISPHOSPHATASE TIGAR"/>
    <property type="match status" value="1"/>
</dbReference>
<sequence>MIYVIRHGQTDLNKEGRLQGRKGLPLNEYGIEQAEITKKEMNGVKFDYVFSSPQVRAIQTAEIVSGMKATIDARLDVFDLGEADLLHRTEVIMSGSTPDPSIYQGVEDINEYIKRVFHFMKELESMYGNTQVNILLSGHRCTTGCIGAYFLGTPEDGNLLQFASVNGKYKTYHFTSNETIMADAANPLETGQ</sequence>
<dbReference type="PIRSF" id="PIRSF000709">
    <property type="entry name" value="6PFK_2-Ptase"/>
    <property type="match status" value="1"/>
</dbReference>
<dbReference type="InterPro" id="IPR029033">
    <property type="entry name" value="His_PPase_superfam"/>
</dbReference>
<keyword evidence="1 2" id="KW-0378">Hydrolase</keyword>
<gene>
    <name evidence="2" type="ORF">QPK24_10645</name>
</gene>
<reference evidence="2 3" key="1">
    <citation type="submission" date="2023-06" db="EMBL/GenBank/DDBJ databases">
        <title>Paenibacillus polygonum sp. nov., an endophytic bacterium, isolated from Polygonum lapathifolium L. in Nanji Wetland National Nature Reserve, South of Poyang Lake, Jiangxi Province, China.</title>
        <authorList>
            <person name="Yu Z."/>
        </authorList>
    </citation>
    <scope>NUCLEOTIDE SEQUENCE [LARGE SCALE GENOMIC DNA]</scope>
    <source>
        <strain evidence="2 3">C31</strain>
    </source>
</reference>
<dbReference type="InterPro" id="IPR013078">
    <property type="entry name" value="His_Pase_superF_clade-1"/>
</dbReference>
<dbReference type="RefSeq" id="WP_285748531.1">
    <property type="nucleotide sequence ID" value="NZ_CP127162.1"/>
</dbReference>